<keyword evidence="2" id="KW-1185">Reference proteome</keyword>
<dbReference type="Proteomes" id="UP000789366">
    <property type="component" value="Unassembled WGS sequence"/>
</dbReference>
<accession>A0ACA9M7G9</accession>
<evidence type="ECO:0000313" key="1">
    <source>
        <dbReference type="EMBL" id="CAG8574891.1"/>
    </source>
</evidence>
<gene>
    <name evidence="1" type="ORF">SPELUC_LOCUS6135</name>
</gene>
<proteinExistence type="predicted"/>
<comment type="caution">
    <text evidence="1">The sequence shown here is derived from an EMBL/GenBank/DDBJ whole genome shotgun (WGS) entry which is preliminary data.</text>
</comment>
<reference evidence="1" key="1">
    <citation type="submission" date="2021-06" db="EMBL/GenBank/DDBJ databases">
        <authorList>
            <person name="Kallberg Y."/>
            <person name="Tangrot J."/>
            <person name="Rosling A."/>
        </authorList>
    </citation>
    <scope>NUCLEOTIDE SEQUENCE</scope>
    <source>
        <strain evidence="1">28 12/20/2015</strain>
    </source>
</reference>
<dbReference type="EMBL" id="CAJVPW010006929">
    <property type="protein sequence ID" value="CAG8574891.1"/>
    <property type="molecule type" value="Genomic_DNA"/>
</dbReference>
<sequence>MEEYLYEISPNHEETCSDFSQGSDISAEHAVIYEDDLAYDLDSQEEFNESNNEFFKGDEFSEGDESFRRQ</sequence>
<feature type="non-terminal residue" evidence="1">
    <location>
        <position position="1"/>
    </location>
</feature>
<evidence type="ECO:0000313" key="2">
    <source>
        <dbReference type="Proteomes" id="UP000789366"/>
    </source>
</evidence>
<protein>
    <submittedName>
        <fullName evidence="1">3093_t:CDS:1</fullName>
    </submittedName>
</protein>
<organism evidence="1 2">
    <name type="scientific">Cetraspora pellucida</name>
    <dbReference type="NCBI Taxonomy" id="1433469"/>
    <lineage>
        <taxon>Eukaryota</taxon>
        <taxon>Fungi</taxon>
        <taxon>Fungi incertae sedis</taxon>
        <taxon>Mucoromycota</taxon>
        <taxon>Glomeromycotina</taxon>
        <taxon>Glomeromycetes</taxon>
        <taxon>Diversisporales</taxon>
        <taxon>Gigasporaceae</taxon>
        <taxon>Cetraspora</taxon>
    </lineage>
</organism>
<name>A0ACA9M7G9_9GLOM</name>